<evidence type="ECO:0000313" key="3">
    <source>
        <dbReference type="Proteomes" id="UP000093199"/>
    </source>
</evidence>
<dbReference type="OrthoDB" id="9858457at2"/>
<dbReference type="Proteomes" id="UP000093199">
    <property type="component" value="Unassembled WGS sequence"/>
</dbReference>
<feature type="transmembrane region" description="Helical" evidence="1">
    <location>
        <begin position="43"/>
        <end position="67"/>
    </location>
</feature>
<organism evidence="2 3">
    <name type="scientific">Caryophanon tenue</name>
    <dbReference type="NCBI Taxonomy" id="33978"/>
    <lineage>
        <taxon>Bacteria</taxon>
        <taxon>Bacillati</taxon>
        <taxon>Bacillota</taxon>
        <taxon>Bacilli</taxon>
        <taxon>Bacillales</taxon>
        <taxon>Caryophanaceae</taxon>
        <taxon>Caryophanon</taxon>
    </lineage>
</organism>
<dbReference type="AlphaFoldDB" id="A0A1C0YHU1"/>
<dbReference type="EMBL" id="MASJ01000008">
    <property type="protein sequence ID" value="OCS86746.1"/>
    <property type="molecule type" value="Genomic_DNA"/>
</dbReference>
<comment type="caution">
    <text evidence="2">The sequence shown here is derived from an EMBL/GenBank/DDBJ whole genome shotgun (WGS) entry which is preliminary data.</text>
</comment>
<keyword evidence="1" id="KW-0812">Transmembrane</keyword>
<protein>
    <submittedName>
        <fullName evidence="2">Uncharacterized protein</fullName>
    </submittedName>
</protein>
<evidence type="ECO:0000313" key="2">
    <source>
        <dbReference type="EMBL" id="OCS86746.1"/>
    </source>
</evidence>
<reference evidence="2 3" key="1">
    <citation type="submission" date="2016-07" db="EMBL/GenBank/DDBJ databases">
        <title>Caryophanon tenue genome sequencing.</title>
        <authorList>
            <person name="Verma A."/>
            <person name="Pal Y."/>
            <person name="Krishnamurthi S."/>
        </authorList>
    </citation>
    <scope>NUCLEOTIDE SEQUENCE [LARGE SCALE GENOMIC DNA]</scope>
    <source>
        <strain evidence="2 3">DSM 14152</strain>
    </source>
</reference>
<sequence length="100" mass="11726">MNRFGVIVFSIVSMILTFAYTRLMNVMLHAIFDSGEPTMLFKVFATLMFPSSFALFLLMVFLTYHFIARAINMYVDMKWALYMIAMCWLFLIGYIALMVF</sequence>
<keyword evidence="1" id="KW-0472">Membrane</keyword>
<feature type="transmembrane region" description="Helical" evidence="1">
    <location>
        <begin position="79"/>
        <end position="99"/>
    </location>
</feature>
<evidence type="ECO:0000256" key="1">
    <source>
        <dbReference type="SAM" id="Phobius"/>
    </source>
</evidence>
<keyword evidence="1" id="KW-1133">Transmembrane helix</keyword>
<gene>
    <name evidence="2" type="ORF">A6M13_12350</name>
</gene>
<name>A0A1C0YHU1_9BACL</name>
<keyword evidence="3" id="KW-1185">Reference proteome</keyword>
<dbReference type="RefSeq" id="WP_066544325.1">
    <property type="nucleotide sequence ID" value="NZ_MASJ01000008.1"/>
</dbReference>
<accession>A0A1C0YHU1</accession>
<proteinExistence type="predicted"/>